<accession>A0A5E4WKB9</accession>
<feature type="transmembrane region" description="Helical" evidence="8">
    <location>
        <begin position="457"/>
        <end position="477"/>
    </location>
</feature>
<keyword evidence="3" id="KW-0813">Transport</keyword>
<evidence type="ECO:0000256" key="5">
    <source>
        <dbReference type="ARBA" id="ARBA00022692"/>
    </source>
</evidence>
<keyword evidence="10" id="KW-1185">Reference proteome</keyword>
<reference evidence="9 10" key="1">
    <citation type="submission" date="2019-08" db="EMBL/GenBank/DDBJ databases">
        <authorList>
            <person name="Peeters C."/>
        </authorList>
    </citation>
    <scope>NUCLEOTIDE SEQUENCE [LARGE SCALE GENOMIC DNA]</scope>
    <source>
        <strain evidence="9 10">LMG 31112</strain>
    </source>
</reference>
<evidence type="ECO:0000256" key="8">
    <source>
        <dbReference type="SAM" id="Phobius"/>
    </source>
</evidence>
<dbReference type="PANTHER" id="PTHR30472">
    <property type="entry name" value="FERRIC ENTEROBACTIN TRANSPORT SYSTEM PERMEASE PROTEIN"/>
    <property type="match status" value="1"/>
</dbReference>
<gene>
    <name evidence="9" type="ORF">PHO31112_03253</name>
</gene>
<evidence type="ECO:0000256" key="3">
    <source>
        <dbReference type="ARBA" id="ARBA00022448"/>
    </source>
</evidence>
<dbReference type="PANTHER" id="PTHR30472:SF37">
    <property type="entry name" value="FE(3+) DICITRATE TRANSPORT SYSTEM PERMEASE PROTEIN FECD-RELATED"/>
    <property type="match status" value="1"/>
</dbReference>
<feature type="transmembrane region" description="Helical" evidence="8">
    <location>
        <begin position="66"/>
        <end position="87"/>
    </location>
</feature>
<feature type="transmembrane region" description="Helical" evidence="8">
    <location>
        <begin position="619"/>
        <end position="636"/>
    </location>
</feature>
<feature type="transmembrane region" description="Helical" evidence="8">
    <location>
        <begin position="356"/>
        <end position="382"/>
    </location>
</feature>
<feature type="transmembrane region" description="Helical" evidence="8">
    <location>
        <begin position="286"/>
        <end position="308"/>
    </location>
</feature>
<dbReference type="AlphaFoldDB" id="A0A5E4WKB9"/>
<evidence type="ECO:0000256" key="4">
    <source>
        <dbReference type="ARBA" id="ARBA00022475"/>
    </source>
</evidence>
<keyword evidence="7 8" id="KW-0472">Membrane</keyword>
<dbReference type="GO" id="GO:0033214">
    <property type="term" value="P:siderophore-iron import into cell"/>
    <property type="evidence" value="ECO:0007669"/>
    <property type="project" value="TreeGrafter"/>
</dbReference>
<dbReference type="InterPro" id="IPR000522">
    <property type="entry name" value="ABC_transptr_permease_BtuC"/>
</dbReference>
<feature type="transmembrane region" description="Helical" evidence="8">
    <location>
        <begin position="207"/>
        <end position="226"/>
    </location>
</feature>
<evidence type="ECO:0000256" key="2">
    <source>
        <dbReference type="ARBA" id="ARBA00007935"/>
    </source>
</evidence>
<feature type="transmembrane region" description="Helical" evidence="8">
    <location>
        <begin position="128"/>
        <end position="147"/>
    </location>
</feature>
<dbReference type="NCBIfam" id="NF007866">
    <property type="entry name" value="PRK10577.1-2"/>
    <property type="match status" value="1"/>
</dbReference>
<dbReference type="SUPFAM" id="SSF81345">
    <property type="entry name" value="ABC transporter involved in vitamin B12 uptake, BtuC"/>
    <property type="match status" value="2"/>
</dbReference>
<feature type="transmembrane region" description="Helical" evidence="8">
    <location>
        <begin position="99"/>
        <end position="121"/>
    </location>
</feature>
<comment type="similarity">
    <text evidence="2">Belongs to the binding-protein-dependent transport system permease family. FecCD subfamily.</text>
</comment>
<evidence type="ECO:0000313" key="10">
    <source>
        <dbReference type="Proteomes" id="UP000343317"/>
    </source>
</evidence>
<dbReference type="Gene3D" id="1.10.3470.10">
    <property type="entry name" value="ABC transporter involved in vitamin B12 uptake, BtuC"/>
    <property type="match status" value="2"/>
</dbReference>
<evidence type="ECO:0000313" key="9">
    <source>
        <dbReference type="EMBL" id="VVE23445.1"/>
    </source>
</evidence>
<keyword evidence="4" id="KW-1003">Cell membrane</keyword>
<name>A0A5E4WKB9_9BURK</name>
<feature type="transmembrane region" description="Helical" evidence="8">
    <location>
        <begin position="433"/>
        <end position="451"/>
    </location>
</feature>
<feature type="transmembrane region" description="Helical" evidence="8">
    <location>
        <begin position="246"/>
        <end position="274"/>
    </location>
</feature>
<dbReference type="GO" id="GO:0005886">
    <property type="term" value="C:plasma membrane"/>
    <property type="evidence" value="ECO:0007669"/>
    <property type="project" value="UniProtKB-SubCell"/>
</dbReference>
<dbReference type="Pfam" id="PF01032">
    <property type="entry name" value="FecCD"/>
    <property type="match status" value="2"/>
</dbReference>
<feature type="transmembrane region" description="Helical" evidence="8">
    <location>
        <begin position="648"/>
        <end position="665"/>
    </location>
</feature>
<dbReference type="Proteomes" id="UP000343317">
    <property type="component" value="Unassembled WGS sequence"/>
</dbReference>
<dbReference type="CDD" id="cd06550">
    <property type="entry name" value="TM_ABC_iron-siderophores_like"/>
    <property type="match status" value="2"/>
</dbReference>
<feature type="transmembrane region" description="Helical" evidence="8">
    <location>
        <begin position="314"/>
        <end position="335"/>
    </location>
</feature>
<feature type="transmembrane region" description="Helical" evidence="8">
    <location>
        <begin position="402"/>
        <end position="421"/>
    </location>
</feature>
<feature type="transmembrane region" description="Helical" evidence="8">
    <location>
        <begin position="530"/>
        <end position="555"/>
    </location>
</feature>
<comment type="subcellular location">
    <subcellularLocation>
        <location evidence="1">Cell membrane</location>
        <topology evidence="1">Multi-pass membrane protein</topology>
    </subcellularLocation>
</comment>
<dbReference type="InterPro" id="IPR037294">
    <property type="entry name" value="ABC_BtuC-like"/>
</dbReference>
<feature type="transmembrane region" description="Helical" evidence="8">
    <location>
        <begin position="18"/>
        <end position="36"/>
    </location>
</feature>
<dbReference type="RefSeq" id="WP_217427037.1">
    <property type="nucleotide sequence ID" value="NZ_CABPSM010000009.1"/>
</dbReference>
<evidence type="ECO:0000256" key="1">
    <source>
        <dbReference type="ARBA" id="ARBA00004651"/>
    </source>
</evidence>
<keyword evidence="5 8" id="KW-0812">Transmembrane</keyword>
<organism evidence="9 10">
    <name type="scientific">Pandoraea horticolens</name>
    <dbReference type="NCBI Taxonomy" id="2508298"/>
    <lineage>
        <taxon>Bacteria</taxon>
        <taxon>Pseudomonadati</taxon>
        <taxon>Pseudomonadota</taxon>
        <taxon>Betaproteobacteria</taxon>
        <taxon>Burkholderiales</taxon>
        <taxon>Burkholderiaceae</taxon>
        <taxon>Pandoraea</taxon>
    </lineage>
</organism>
<protein>
    <submittedName>
        <fullName evidence="9">Fe3+-hydroxamate ABC transporter permease FhuB</fullName>
    </submittedName>
</protein>
<dbReference type="EMBL" id="CABPSM010000009">
    <property type="protein sequence ID" value="VVE23445.1"/>
    <property type="molecule type" value="Genomic_DNA"/>
</dbReference>
<sequence length="669" mass="69755">MSSVAIPTPMPPREKSPLSFVLLLFVLALGLTWLNLHNALPATGWRGLLPGADPDDMKRVVIEYSFAPRLAVSLLAGVALSLAGGLFQHVLRNPLAEPTTLGVAAGANLAMTVTTLWFPSLLIEHRDAVALGGAIAAFSLVFVIAWAHSLSPLVLILCGLVVTLCAGSIGSVLSLFFHEGLLGVFVWQSGALNQNSWSIAQQLLPRVALGAVAAALLVRPLSVIAVGDDASRALGVSLRWLRLCALFVGTLLCAWIVSALGVIGFVGLAGPALARLAGARTLGRRLVWGAVIGALLLWLADQIVQWLGLWLPEIPTGIATALLGAPLLLWLLPQLHDSAHVHRHGGPVVQRTQRNLWVAVLGALIVLAVMTVASILVSQGLAGWRFDTFESLGRLTSLRVPRVVGTLAAGAMLSVAGVLIQRLTANPMASPEVLGISSGASLGLIVLLFAVNSPSQTMQLAAASAGAFLALGAMFLLARRDGFSPERLILTGIGVSTVFSGLASLMMASGDPRMAMLLAWMAGSTYGVGATQASVALLIAVVLLPLVLFAARALDILPLGEAVARSVGVNVERARFGLLLAAAVLSAAATLIIGPISFVGLMGPHIARMMGLQRPVSQIFGGAFVGAAILVLADWIGRNALFPDQMPAGLLATFVGGPYFLMLIWRDRA</sequence>
<evidence type="ECO:0000256" key="7">
    <source>
        <dbReference type="ARBA" id="ARBA00023136"/>
    </source>
</evidence>
<feature type="transmembrane region" description="Helical" evidence="8">
    <location>
        <begin position="153"/>
        <end position="186"/>
    </location>
</feature>
<dbReference type="GO" id="GO:0022857">
    <property type="term" value="F:transmembrane transporter activity"/>
    <property type="evidence" value="ECO:0007669"/>
    <property type="project" value="InterPro"/>
</dbReference>
<feature type="transmembrane region" description="Helical" evidence="8">
    <location>
        <begin position="489"/>
        <end position="510"/>
    </location>
</feature>
<proteinExistence type="inferred from homology"/>
<keyword evidence="6 8" id="KW-1133">Transmembrane helix</keyword>
<evidence type="ECO:0000256" key="6">
    <source>
        <dbReference type="ARBA" id="ARBA00022989"/>
    </source>
</evidence>
<feature type="transmembrane region" description="Helical" evidence="8">
    <location>
        <begin position="576"/>
        <end position="599"/>
    </location>
</feature>